<proteinExistence type="predicted"/>
<feature type="region of interest" description="Disordered" evidence="1">
    <location>
        <begin position="638"/>
        <end position="657"/>
    </location>
</feature>
<evidence type="ECO:0000313" key="2">
    <source>
        <dbReference type="EMBL" id="KAG2448620.1"/>
    </source>
</evidence>
<dbReference type="EMBL" id="JAEHOD010000017">
    <property type="protein sequence ID" value="KAG2448620.1"/>
    <property type="molecule type" value="Genomic_DNA"/>
</dbReference>
<feature type="region of interest" description="Disordered" evidence="1">
    <location>
        <begin position="427"/>
        <end position="480"/>
    </location>
</feature>
<feature type="compositionally biased region" description="Polar residues" evidence="1">
    <location>
        <begin position="461"/>
        <end position="474"/>
    </location>
</feature>
<comment type="caution">
    <text evidence="2">The sequence shown here is derived from an EMBL/GenBank/DDBJ whole genome shotgun (WGS) entry which is preliminary data.</text>
</comment>
<feature type="compositionally biased region" description="Low complexity" evidence="1">
    <location>
        <begin position="357"/>
        <end position="366"/>
    </location>
</feature>
<accession>A0A835WKS2</accession>
<feature type="compositionally biased region" description="Low complexity" evidence="1">
    <location>
        <begin position="427"/>
        <end position="446"/>
    </location>
</feature>
<evidence type="ECO:0000256" key="1">
    <source>
        <dbReference type="SAM" id="MobiDB-lite"/>
    </source>
</evidence>
<evidence type="ECO:0000313" key="3">
    <source>
        <dbReference type="Proteomes" id="UP000613740"/>
    </source>
</evidence>
<feature type="compositionally biased region" description="Low complexity" evidence="1">
    <location>
        <begin position="216"/>
        <end position="243"/>
    </location>
</feature>
<sequence>MAEDEFTALLWGAAHAARVGILCNGFAARLVGGHGASADSIVVQCKCKGCASCSPSRAPEGNLFTLDLWAAHCGAITEPLRLSVFSVVQAGDPKARVPLLDWLNLANEAMGGESLHRRQLCVLFPGADEEEGTPYHWRAGTIRHIDPVTGAAEVKYHDDRRKRSKAHLYLPLAVMHWARCPPPPETPPRTVAEGCQPLPRLLLPGVPLPRRPAPQPASSDASSPPSSPQQQPDAAKPAAVPTATMAATAAHTVNMELVASSAPPFAAKDRSAVVVAPVPAATVHPKPKPESESFRPTGPAPKPASSASRSAVSLSLLAAAAAADAAAAAGAAAALSKPGPMRRYTKRPHGGADGGNQAPPSQAPPANKEQKRRDGAAPGEGRPWAAADACCPRVAAAASTAAAVTVEVVAAAAPAPAVGSWAASAREGGASSHHSHHSAANDAAGGDCRSGRGSACGLPPSWSSAELNNNSQQPAAAPKPNCQVALSAPAWTITATTAAIAQQASQLQVPQQQQQQELQQQQQELQQQQQQLVLGGMAAVPSLSTFSSSSTDLESLLNDDDDAFDSTADGSTAAAVDEFAALTAAVGACGAGSGGTAARDNNNIIYYSSSGTESDSGRCHGGGLTYGGGGSGVFVVQQQQQQQPPRDGNARSPSLVPSMGAVSAPEPQLLQVVAPAPAPAFLPVAQPSAVTAAPTFASGSASCNFAPTEWQQPTRTSYSGLVPAPPQPYNTMAASASAAASAAAASVAAAAAESLAAVAGNYTMRVYWEHYYSLMGSRQVVPSTSPTPAPMLLPQLSELLSPCAATERSSSCGNGFGWRLPASVPLPAMPPQHLQQLVSSDSGIFCAPSSVVGGNACAMPAAPPLPLPPAAADENVADAGLRILLSEIEELQWPLPQPTSV</sequence>
<gene>
    <name evidence="2" type="ORF">HYH02_006509</name>
</gene>
<dbReference type="PANTHER" id="PTHR24330">
    <property type="entry name" value="HOMEOBOX PROTEIN BARH-LIKE"/>
    <property type="match status" value="1"/>
</dbReference>
<reference evidence="2" key="1">
    <citation type="journal article" date="2020" name="bioRxiv">
        <title>Comparative genomics of Chlamydomonas.</title>
        <authorList>
            <person name="Craig R.J."/>
            <person name="Hasan A.R."/>
            <person name="Ness R.W."/>
            <person name="Keightley P.D."/>
        </authorList>
    </citation>
    <scope>NUCLEOTIDE SEQUENCE</scope>
    <source>
        <strain evidence="2">CCAP 11/173</strain>
    </source>
</reference>
<name>A0A835WKS2_9CHLO</name>
<feature type="region of interest" description="Disordered" evidence="1">
    <location>
        <begin position="282"/>
        <end position="306"/>
    </location>
</feature>
<organism evidence="2 3">
    <name type="scientific">Chlamydomonas schloesseri</name>
    <dbReference type="NCBI Taxonomy" id="2026947"/>
    <lineage>
        <taxon>Eukaryota</taxon>
        <taxon>Viridiplantae</taxon>
        <taxon>Chlorophyta</taxon>
        <taxon>core chlorophytes</taxon>
        <taxon>Chlorophyceae</taxon>
        <taxon>CS clade</taxon>
        <taxon>Chlamydomonadales</taxon>
        <taxon>Chlamydomonadaceae</taxon>
        <taxon>Chlamydomonas</taxon>
    </lineage>
</organism>
<dbReference type="PANTHER" id="PTHR24330:SF19">
    <property type="entry name" value="MEDIATOR OF RNA POLYMERASE II TRANSCRIPTION SUBUNIT 29"/>
    <property type="match status" value="1"/>
</dbReference>
<feature type="compositionally biased region" description="Pro residues" evidence="1">
    <location>
        <begin position="206"/>
        <end position="215"/>
    </location>
</feature>
<dbReference type="OrthoDB" id="550829at2759"/>
<feature type="region of interest" description="Disordered" evidence="1">
    <location>
        <begin position="200"/>
        <end position="243"/>
    </location>
</feature>
<protein>
    <submittedName>
        <fullName evidence="2">Uncharacterized protein</fullName>
    </submittedName>
</protein>
<dbReference type="AlphaFoldDB" id="A0A835WKS2"/>
<feature type="region of interest" description="Disordered" evidence="1">
    <location>
        <begin position="333"/>
        <end position="384"/>
    </location>
</feature>
<dbReference type="InterPro" id="IPR052145">
    <property type="entry name" value="Mediator/Homeobox_domain"/>
</dbReference>
<dbReference type="Proteomes" id="UP000613740">
    <property type="component" value="Unassembled WGS sequence"/>
</dbReference>
<keyword evidence="3" id="KW-1185">Reference proteome</keyword>